<organism evidence="2 3">
    <name type="scientific">Poecilia latipinna</name>
    <name type="common">sailfin molly</name>
    <dbReference type="NCBI Taxonomy" id="48699"/>
    <lineage>
        <taxon>Eukaryota</taxon>
        <taxon>Metazoa</taxon>
        <taxon>Chordata</taxon>
        <taxon>Craniata</taxon>
        <taxon>Vertebrata</taxon>
        <taxon>Euteleostomi</taxon>
        <taxon>Actinopterygii</taxon>
        <taxon>Neopterygii</taxon>
        <taxon>Teleostei</taxon>
        <taxon>Neoteleostei</taxon>
        <taxon>Acanthomorphata</taxon>
        <taxon>Ovalentaria</taxon>
        <taxon>Atherinomorphae</taxon>
        <taxon>Cyprinodontiformes</taxon>
        <taxon>Poeciliidae</taxon>
        <taxon>Poeciliinae</taxon>
        <taxon>Poecilia</taxon>
    </lineage>
</organism>
<dbReference type="Proteomes" id="UP000261500">
    <property type="component" value="Unplaced"/>
</dbReference>
<evidence type="ECO:0000313" key="3">
    <source>
        <dbReference type="Proteomes" id="UP000261500"/>
    </source>
</evidence>
<accession>A0A3B3UYY2</accession>
<reference evidence="2" key="1">
    <citation type="submission" date="2025-08" db="UniProtKB">
        <authorList>
            <consortium name="Ensembl"/>
        </authorList>
    </citation>
    <scope>IDENTIFICATION</scope>
</reference>
<reference evidence="2" key="2">
    <citation type="submission" date="2025-09" db="UniProtKB">
        <authorList>
            <consortium name="Ensembl"/>
        </authorList>
    </citation>
    <scope>IDENTIFICATION</scope>
</reference>
<evidence type="ECO:0000313" key="2">
    <source>
        <dbReference type="Ensembl" id="ENSPLAP00000018660.1"/>
    </source>
</evidence>
<keyword evidence="1" id="KW-1133">Transmembrane helix</keyword>
<protein>
    <submittedName>
        <fullName evidence="2">Uncharacterized protein</fullName>
    </submittedName>
</protein>
<sequence length="170" mass="18701">MLVSLCVVPSGGLLFPPIRGSFAAIVFRVLAALVFGFALLALSAGDRADESYVVGQRCHCAGYMKTAGQSEPVVSICLIYFLHLFCHIRHLKRSWERWEKKNGEGNRCLHGNRTSSSAAVYSCTSAITVLPHYPSLICHTGNGNILKISCIRSLGISVTIKFYFVQYQVE</sequence>
<keyword evidence="3" id="KW-1185">Reference proteome</keyword>
<feature type="transmembrane region" description="Helical" evidence="1">
    <location>
        <begin position="21"/>
        <end position="42"/>
    </location>
</feature>
<keyword evidence="1" id="KW-0472">Membrane</keyword>
<keyword evidence="1" id="KW-0812">Transmembrane</keyword>
<dbReference type="Ensembl" id="ENSPLAT00000031945.1">
    <property type="protein sequence ID" value="ENSPLAP00000018660.1"/>
    <property type="gene ID" value="ENSPLAG00000000681.1"/>
</dbReference>
<evidence type="ECO:0000256" key="1">
    <source>
        <dbReference type="SAM" id="Phobius"/>
    </source>
</evidence>
<proteinExistence type="predicted"/>
<dbReference type="AlphaFoldDB" id="A0A3B3UYY2"/>
<name>A0A3B3UYY2_9TELE</name>